<feature type="repeat" description="PPR" evidence="2">
    <location>
        <begin position="149"/>
        <end position="183"/>
    </location>
</feature>
<dbReference type="FunFam" id="1.25.40.10:FF:000627">
    <property type="entry name" value="Pentatricopeptide repeat-containing protein"/>
    <property type="match status" value="1"/>
</dbReference>
<sequence>MPFSTSPFIPRGFFISEIQKFIPKAWKQGTNQFDKPSVPGDEFIGSLLTSLKGFVSRNHLLNAFKTFSLIQHHTSSSSSFDHILHAFDSLLLACIKHKLLSQGRQLHAQTILLGFERHPVLVPRLITLYSSLDRLVDACIVTEISSLLHPLPWNLLISSYVRNGHFADALSTYKEMLSKRVRPDNFTYPSVLKACGEKSDLGFGREIHESIEASSLEWSLVVHNALVSMYGRFGEIEIARQLFDKMPTRDAVSWNTMISSYASKGMWEEAFRLFDSMQEEGIELNIITWNTITGGCLRTRNFIGALELLSLMRTSVNHLDSIAVVNGLSACSHIGATKLGKEIHGYAIRANPDGFGKIENALITMYSRCKDLRHACILFSQIKDKCIVTWNSMLSAFTQMDLSKEASLLFKEMLHLGFEPNYVTLASILSLCARVANLQHGKEFHCYILKHQDLRYCLLLWNALVDMYAKSGKVLEAKRVFDSLRRRDEFTYTSMISGYGMKGDGQAALKLFEEMQQFQIKPDHVTMVAVLSACSHSGLVTQGQLLFKNMSGVYGVIPRLEHYACMVDLFGRAGLLNKVKEIITAMPYRPTTAMWATLIRVCQINGNTEIGEWAARKLFEMHPEHSGYYANVYAAAGCSNELAHVRTFMRDLAVRNAPGCAGVDVGNGFSPFLVGDTSNPDASEMHPFMDGLSELIKDVDDVGSEDFGSSDEDFEELKVQGNIY</sequence>
<evidence type="ECO:0000256" key="1">
    <source>
        <dbReference type="ARBA" id="ARBA00022737"/>
    </source>
</evidence>
<dbReference type="PROSITE" id="PS51375">
    <property type="entry name" value="PPR"/>
    <property type="match status" value="6"/>
</dbReference>
<feature type="repeat" description="PPR" evidence="2">
    <location>
        <begin position="219"/>
        <end position="249"/>
    </location>
</feature>
<dbReference type="Proteomes" id="UP001163823">
    <property type="component" value="Chromosome 13"/>
</dbReference>
<dbReference type="FunFam" id="1.25.40.10:FF:000637">
    <property type="entry name" value="Pentatricopeptide repeat-containing protein"/>
    <property type="match status" value="1"/>
</dbReference>
<keyword evidence="1" id="KW-0677">Repeat</keyword>
<feature type="repeat" description="PPR" evidence="2">
    <location>
        <begin position="386"/>
        <end position="420"/>
    </location>
</feature>
<accession>A0AAD7KXE2</accession>
<proteinExistence type="predicted"/>
<dbReference type="GO" id="GO:0003723">
    <property type="term" value="F:RNA binding"/>
    <property type="evidence" value="ECO:0007669"/>
    <property type="project" value="InterPro"/>
</dbReference>
<dbReference type="GO" id="GO:0009451">
    <property type="term" value="P:RNA modification"/>
    <property type="evidence" value="ECO:0007669"/>
    <property type="project" value="InterPro"/>
</dbReference>
<dbReference type="FunFam" id="1.25.40.10:FF:000393">
    <property type="entry name" value="Pentatricopeptide repeat-containing protein At1g20230"/>
    <property type="match status" value="1"/>
</dbReference>
<dbReference type="InterPro" id="IPR011990">
    <property type="entry name" value="TPR-like_helical_dom_sf"/>
</dbReference>
<dbReference type="EMBL" id="JARAOO010000013">
    <property type="protein sequence ID" value="KAJ7947333.1"/>
    <property type="molecule type" value="Genomic_DNA"/>
</dbReference>
<reference evidence="3" key="1">
    <citation type="journal article" date="2023" name="Science">
        <title>Elucidation of the pathway for biosynthesis of saponin adjuvants from the soapbark tree.</title>
        <authorList>
            <person name="Reed J."/>
            <person name="Orme A."/>
            <person name="El-Demerdash A."/>
            <person name="Owen C."/>
            <person name="Martin L.B.B."/>
            <person name="Misra R.C."/>
            <person name="Kikuchi S."/>
            <person name="Rejzek M."/>
            <person name="Martin A.C."/>
            <person name="Harkess A."/>
            <person name="Leebens-Mack J."/>
            <person name="Louveau T."/>
            <person name="Stephenson M.J."/>
            <person name="Osbourn A."/>
        </authorList>
    </citation>
    <scope>NUCLEOTIDE SEQUENCE</scope>
    <source>
        <strain evidence="3">S10</strain>
    </source>
</reference>
<dbReference type="Pfam" id="PF01535">
    <property type="entry name" value="PPR"/>
    <property type="match status" value="2"/>
</dbReference>
<dbReference type="Gene3D" id="1.25.40.10">
    <property type="entry name" value="Tetratricopeptide repeat domain"/>
    <property type="match status" value="3"/>
</dbReference>
<protein>
    <submittedName>
        <fullName evidence="3">Pentatricopeptide repeat-containing protein</fullName>
    </submittedName>
</protein>
<dbReference type="KEGG" id="qsa:O6P43_032151"/>
<keyword evidence="4" id="KW-1185">Reference proteome</keyword>
<comment type="caution">
    <text evidence="3">The sequence shown here is derived from an EMBL/GenBank/DDBJ whole genome shotgun (WGS) entry which is preliminary data.</text>
</comment>
<dbReference type="Pfam" id="PF20431">
    <property type="entry name" value="E_motif"/>
    <property type="match status" value="1"/>
</dbReference>
<evidence type="ECO:0000256" key="2">
    <source>
        <dbReference type="PROSITE-ProRule" id="PRU00708"/>
    </source>
</evidence>
<dbReference type="InterPro" id="IPR046848">
    <property type="entry name" value="E_motif"/>
</dbReference>
<dbReference type="PANTHER" id="PTHR47926">
    <property type="entry name" value="PENTATRICOPEPTIDE REPEAT-CONTAINING PROTEIN"/>
    <property type="match status" value="1"/>
</dbReference>
<feature type="repeat" description="PPR" evidence="2">
    <location>
        <begin position="457"/>
        <end position="487"/>
    </location>
</feature>
<dbReference type="AlphaFoldDB" id="A0AAD7KXE2"/>
<evidence type="ECO:0000313" key="3">
    <source>
        <dbReference type="EMBL" id="KAJ7947333.1"/>
    </source>
</evidence>
<evidence type="ECO:0000313" key="4">
    <source>
        <dbReference type="Proteomes" id="UP001163823"/>
    </source>
</evidence>
<name>A0AAD7KXE2_QUISA</name>
<gene>
    <name evidence="3" type="ORF">O6P43_032151</name>
</gene>
<dbReference type="EMBL" id="JARAOO010000013">
    <property type="protein sequence ID" value="KAJ7947334.1"/>
    <property type="molecule type" value="Genomic_DNA"/>
</dbReference>
<dbReference type="InterPro" id="IPR046960">
    <property type="entry name" value="PPR_At4g14850-like_plant"/>
</dbReference>
<feature type="repeat" description="PPR" evidence="2">
    <location>
        <begin position="250"/>
        <end position="284"/>
    </location>
</feature>
<feature type="repeat" description="PPR" evidence="2">
    <location>
        <begin position="488"/>
        <end position="522"/>
    </location>
</feature>
<organism evidence="3 4">
    <name type="scientific">Quillaja saponaria</name>
    <name type="common">Soap bark tree</name>
    <dbReference type="NCBI Taxonomy" id="32244"/>
    <lineage>
        <taxon>Eukaryota</taxon>
        <taxon>Viridiplantae</taxon>
        <taxon>Streptophyta</taxon>
        <taxon>Embryophyta</taxon>
        <taxon>Tracheophyta</taxon>
        <taxon>Spermatophyta</taxon>
        <taxon>Magnoliopsida</taxon>
        <taxon>eudicotyledons</taxon>
        <taxon>Gunneridae</taxon>
        <taxon>Pentapetalae</taxon>
        <taxon>rosids</taxon>
        <taxon>fabids</taxon>
        <taxon>Fabales</taxon>
        <taxon>Quillajaceae</taxon>
        <taxon>Quillaja</taxon>
    </lineage>
</organism>
<dbReference type="NCBIfam" id="TIGR00756">
    <property type="entry name" value="PPR"/>
    <property type="match status" value="5"/>
</dbReference>
<dbReference type="PANTHER" id="PTHR47926:SF375">
    <property type="entry name" value="PENTATRICOPEPTIDE REPEAT-CONTAINING PROTEIN"/>
    <property type="match status" value="1"/>
</dbReference>
<dbReference type="Pfam" id="PF13041">
    <property type="entry name" value="PPR_2"/>
    <property type="match status" value="4"/>
</dbReference>
<dbReference type="InterPro" id="IPR002885">
    <property type="entry name" value="PPR_rpt"/>
</dbReference>